<dbReference type="SUPFAM" id="SSF52218">
    <property type="entry name" value="Flavoproteins"/>
    <property type="match status" value="1"/>
</dbReference>
<evidence type="ECO:0000259" key="1">
    <source>
        <dbReference type="PROSITE" id="PS50902"/>
    </source>
</evidence>
<dbReference type="PROSITE" id="PS00201">
    <property type="entry name" value="FLAVODOXIN"/>
    <property type="match status" value="1"/>
</dbReference>
<organism evidence="2 3">
    <name type="scientific">Microbacterium rhizosphaerae</name>
    <dbReference type="NCBI Taxonomy" id="1678237"/>
    <lineage>
        <taxon>Bacteria</taxon>
        <taxon>Bacillati</taxon>
        <taxon>Actinomycetota</taxon>
        <taxon>Actinomycetes</taxon>
        <taxon>Micrococcales</taxon>
        <taxon>Microbacteriaceae</taxon>
        <taxon>Microbacterium</taxon>
    </lineage>
</organism>
<evidence type="ECO:0000313" key="3">
    <source>
        <dbReference type="Proteomes" id="UP001323798"/>
    </source>
</evidence>
<dbReference type="InterPro" id="IPR001226">
    <property type="entry name" value="Flavodoxin_CS"/>
</dbReference>
<dbReference type="RefSeq" id="WP_320941020.1">
    <property type="nucleotide sequence ID" value="NZ_BAABEU010000010.1"/>
</dbReference>
<name>A0ABZ0SHW9_9MICO</name>
<protein>
    <submittedName>
        <fullName evidence="2">Flavodoxin domain-containing protein</fullName>
    </submittedName>
</protein>
<dbReference type="Pfam" id="PF00258">
    <property type="entry name" value="Flavodoxin_1"/>
    <property type="match status" value="1"/>
</dbReference>
<dbReference type="Gene3D" id="3.40.50.360">
    <property type="match status" value="1"/>
</dbReference>
<sequence length="188" mass="20898">MNGRIHHPPRVSIVYESMFGNTRRIAEAIGEGLRETVPVEVAAVHRLEPWPLEPDIAIVGAPTHVHGLSRPSTRSEAARWAEDAERGLELDTSARGIGMREWLDDARLEVELFAAFDTRADMPEIFTGSAAASIDRRLRSEGIARLADPHSFLVDRENRLEEGEVERARAWGRELGAALAPYRGESEV</sequence>
<gene>
    <name evidence="2" type="ORF">SM116_10950</name>
</gene>
<feature type="domain" description="Flavodoxin-like" evidence="1">
    <location>
        <begin position="11"/>
        <end position="176"/>
    </location>
</feature>
<dbReference type="InterPro" id="IPR008254">
    <property type="entry name" value="Flavodoxin/NO_synth"/>
</dbReference>
<keyword evidence="3" id="KW-1185">Reference proteome</keyword>
<accession>A0ABZ0SHW9</accession>
<dbReference type="EMBL" id="CP139368">
    <property type="protein sequence ID" value="WPR88300.1"/>
    <property type="molecule type" value="Genomic_DNA"/>
</dbReference>
<evidence type="ECO:0000313" key="2">
    <source>
        <dbReference type="EMBL" id="WPR88300.1"/>
    </source>
</evidence>
<dbReference type="PROSITE" id="PS50902">
    <property type="entry name" value="FLAVODOXIN_LIKE"/>
    <property type="match status" value="1"/>
</dbReference>
<reference evidence="2 3" key="1">
    <citation type="submission" date="2023-11" db="EMBL/GenBank/DDBJ databases">
        <title>Genome sequence of Microbacterium rhizosphaerae KACC 19337.</title>
        <authorList>
            <person name="Choi H."/>
            <person name="Kim S."/>
            <person name="Kim Y."/>
            <person name="Kwon S.-W."/>
            <person name="Heo J."/>
        </authorList>
    </citation>
    <scope>NUCLEOTIDE SEQUENCE [LARGE SCALE GENOMIC DNA]</scope>
    <source>
        <strain evidence="2 3">KACC 19337</strain>
    </source>
</reference>
<dbReference type="Proteomes" id="UP001323798">
    <property type="component" value="Chromosome"/>
</dbReference>
<proteinExistence type="predicted"/>
<dbReference type="InterPro" id="IPR029039">
    <property type="entry name" value="Flavoprotein-like_sf"/>
</dbReference>